<evidence type="ECO:0000313" key="4">
    <source>
        <dbReference type="Proteomes" id="UP001177597"/>
    </source>
</evidence>
<geneLocation type="plasmid" evidence="3 4">
    <name>paIh3</name>
</geneLocation>
<name>A0AA95G9E2_9GAMM</name>
<gene>
    <name evidence="3" type="ORF">QE207_01140</name>
</gene>
<evidence type="ECO:0000313" key="3">
    <source>
        <dbReference type="EMBL" id="WGL93922.1"/>
    </source>
</evidence>
<evidence type="ECO:0000256" key="1">
    <source>
        <dbReference type="SAM" id="MobiDB-lite"/>
    </source>
</evidence>
<sequence>MKKLLLSFILSSMFTSNAIAEIQSCKEQKKDIESKLAIAKENKNIAAQNRLQLALHKVNIYCTEERQANRAKLNLNKKEQKVKDKEWDVEQAKHDLAEARLEGRQDKIRKKERKLKKNMLELENAKDELKNAKDDHKKLSNDLPY</sequence>
<evidence type="ECO:0000256" key="2">
    <source>
        <dbReference type="SAM" id="SignalP"/>
    </source>
</evidence>
<dbReference type="EMBL" id="CP123493">
    <property type="protein sequence ID" value="WGL93922.1"/>
    <property type="molecule type" value="Genomic_DNA"/>
</dbReference>
<proteinExistence type="predicted"/>
<organism evidence="3 4">
    <name type="scientific">Arsenophonus nasoniae</name>
    <name type="common">son-killer infecting Nasonia vitripennis</name>
    <dbReference type="NCBI Taxonomy" id="638"/>
    <lineage>
        <taxon>Bacteria</taxon>
        <taxon>Pseudomonadati</taxon>
        <taxon>Pseudomonadota</taxon>
        <taxon>Gammaproteobacteria</taxon>
        <taxon>Enterobacterales</taxon>
        <taxon>Morganellaceae</taxon>
        <taxon>Arsenophonus</taxon>
    </lineage>
</organism>
<accession>A0AA95G9E2</accession>
<keyword evidence="2" id="KW-0732">Signal</keyword>
<feature type="region of interest" description="Disordered" evidence="1">
    <location>
        <begin position="123"/>
        <end position="145"/>
    </location>
</feature>
<protein>
    <submittedName>
        <fullName evidence="3">DUF1090 family protein</fullName>
    </submittedName>
</protein>
<reference evidence="3" key="1">
    <citation type="submission" date="2023-04" db="EMBL/GenBank/DDBJ databases">
        <title>Genome dynamics across the evolutionary transition to endosymbiosis.</title>
        <authorList>
            <person name="Siozios S."/>
            <person name="Nadal-Jimenez P."/>
            <person name="Azagi T."/>
            <person name="Sprong H."/>
            <person name="Frost C.L."/>
            <person name="Parratt S.R."/>
            <person name="Taylor G."/>
            <person name="Brettell L."/>
            <person name="Lew K.C."/>
            <person name="Croft L."/>
            <person name="King K.C."/>
            <person name="Brockhurst M.A."/>
            <person name="Hypsa V."/>
            <person name="Novakova E."/>
            <person name="Darby A.C."/>
            <person name="Hurst G.D.D."/>
        </authorList>
    </citation>
    <scope>NUCLEOTIDE SEQUENCE</scope>
    <source>
        <strain evidence="3">AIh</strain>
        <plasmid evidence="3">paIh3</plasmid>
    </source>
</reference>
<keyword evidence="3" id="KW-0614">Plasmid</keyword>
<dbReference type="AlphaFoldDB" id="A0AA95G9E2"/>
<feature type="signal peptide" evidence="2">
    <location>
        <begin position="1"/>
        <end position="20"/>
    </location>
</feature>
<dbReference type="RefSeq" id="WP_280628354.1">
    <property type="nucleotide sequence ID" value="NZ_CP123493.1"/>
</dbReference>
<dbReference type="Pfam" id="PF06476">
    <property type="entry name" value="DUF1090"/>
    <property type="match status" value="1"/>
</dbReference>
<dbReference type="InterPro" id="IPR009468">
    <property type="entry name" value="DUF1090"/>
</dbReference>
<feature type="chain" id="PRO_5041677139" evidence="2">
    <location>
        <begin position="21"/>
        <end position="145"/>
    </location>
</feature>
<dbReference type="Proteomes" id="UP001177597">
    <property type="component" value="Plasmid paIh3"/>
</dbReference>